<dbReference type="InterPro" id="IPR050508">
    <property type="entry name" value="Methyltransf_Superfamily"/>
</dbReference>
<name>A0ABX2TK73_9PROT</name>
<keyword evidence="3" id="KW-1185">Reference proteome</keyword>
<dbReference type="Gene3D" id="3.40.50.150">
    <property type="entry name" value="Vaccinia Virus protein VP39"/>
    <property type="match status" value="1"/>
</dbReference>
<dbReference type="Pfam" id="PF13649">
    <property type="entry name" value="Methyltransf_25"/>
    <property type="match status" value="1"/>
</dbReference>
<reference evidence="2 3" key="1">
    <citation type="submission" date="2020-05" db="EMBL/GenBank/DDBJ databases">
        <title>Azospirillum oleiclasticum sp. nov, a nitrogen-fixing and heavy crude oil-emulsifying bacterium isolated from the crude oil of Yumen Oilfield.</title>
        <authorList>
            <person name="Wu D."/>
            <person name="Cai M."/>
            <person name="Zhang X."/>
        </authorList>
    </citation>
    <scope>NUCLEOTIDE SEQUENCE [LARGE SCALE GENOMIC DNA]</scope>
    <source>
        <strain evidence="2 3">ROY-1-1-2</strain>
    </source>
</reference>
<dbReference type="EMBL" id="JABFDB010000044">
    <property type="protein sequence ID" value="NYZ24752.1"/>
    <property type="molecule type" value="Genomic_DNA"/>
</dbReference>
<evidence type="ECO:0000313" key="3">
    <source>
        <dbReference type="Proteomes" id="UP000584642"/>
    </source>
</evidence>
<dbReference type="InterPro" id="IPR041698">
    <property type="entry name" value="Methyltransf_25"/>
</dbReference>
<proteinExistence type="predicted"/>
<evidence type="ECO:0000259" key="1">
    <source>
        <dbReference type="Pfam" id="PF13649"/>
    </source>
</evidence>
<sequence length="231" mass="25336">MAPPGPDCGLAAPCPIPPLAEDRSMQTGYVATYERIAPLYDFLDKGYEVLWKSRLRTLTFQGTSGAILDAGAGTGCNMPFYPRGARVTAVDASPRMLDRARKRAAKMGLDVAIEVRDLTDTGLPDASFDHIVATFVFCVLPEHLIQPALTEMARILKPGGTIRILDYTESSHPAAKVWMRVVGPWLNWAFGARYNASYESVLPHTGLELIERRFVFGDSVKLLVAQPRVTA</sequence>
<dbReference type="GO" id="GO:0032259">
    <property type="term" value="P:methylation"/>
    <property type="evidence" value="ECO:0007669"/>
    <property type="project" value="UniProtKB-KW"/>
</dbReference>
<feature type="domain" description="Methyltransferase" evidence="1">
    <location>
        <begin position="67"/>
        <end position="160"/>
    </location>
</feature>
<keyword evidence="2" id="KW-0808">Transferase</keyword>
<dbReference type="GO" id="GO:0008168">
    <property type="term" value="F:methyltransferase activity"/>
    <property type="evidence" value="ECO:0007669"/>
    <property type="project" value="UniProtKB-KW"/>
</dbReference>
<dbReference type="SUPFAM" id="SSF53335">
    <property type="entry name" value="S-adenosyl-L-methionine-dependent methyltransferases"/>
    <property type="match status" value="1"/>
</dbReference>
<comment type="caution">
    <text evidence="2">The sequence shown here is derived from an EMBL/GenBank/DDBJ whole genome shotgun (WGS) entry which is preliminary data.</text>
</comment>
<gene>
    <name evidence="2" type="ORF">HND93_34040</name>
</gene>
<dbReference type="CDD" id="cd02440">
    <property type="entry name" value="AdoMet_MTases"/>
    <property type="match status" value="1"/>
</dbReference>
<protein>
    <submittedName>
        <fullName evidence="2">Class I SAM-dependent methyltransferase</fullName>
    </submittedName>
</protein>
<accession>A0ABX2TK73</accession>
<dbReference type="PANTHER" id="PTHR42912">
    <property type="entry name" value="METHYLTRANSFERASE"/>
    <property type="match status" value="1"/>
</dbReference>
<dbReference type="Proteomes" id="UP000584642">
    <property type="component" value="Unassembled WGS sequence"/>
</dbReference>
<organism evidence="2 3">
    <name type="scientific">Azospirillum oleiclasticum</name>
    <dbReference type="NCBI Taxonomy" id="2735135"/>
    <lineage>
        <taxon>Bacteria</taxon>
        <taxon>Pseudomonadati</taxon>
        <taxon>Pseudomonadota</taxon>
        <taxon>Alphaproteobacteria</taxon>
        <taxon>Rhodospirillales</taxon>
        <taxon>Azospirillaceae</taxon>
        <taxon>Azospirillum</taxon>
    </lineage>
</organism>
<dbReference type="InterPro" id="IPR029063">
    <property type="entry name" value="SAM-dependent_MTases_sf"/>
</dbReference>
<keyword evidence="2" id="KW-0489">Methyltransferase</keyword>
<evidence type="ECO:0000313" key="2">
    <source>
        <dbReference type="EMBL" id="NYZ24752.1"/>
    </source>
</evidence>